<gene>
    <name evidence="3" type="ORF">HQ497_13810</name>
</gene>
<comment type="caution">
    <text evidence="3">The sequence shown here is derived from an EMBL/GenBank/DDBJ whole genome shotgun (WGS) entry which is preliminary data.</text>
</comment>
<evidence type="ECO:0000313" key="3">
    <source>
        <dbReference type="EMBL" id="NQV66432.1"/>
    </source>
</evidence>
<dbReference type="Proteomes" id="UP000754644">
    <property type="component" value="Unassembled WGS sequence"/>
</dbReference>
<dbReference type="PANTHER" id="PTHR31350:SF21">
    <property type="entry name" value="F-BOX ONLY PROTEIN 21"/>
    <property type="match status" value="1"/>
</dbReference>
<evidence type="ECO:0000313" key="4">
    <source>
        <dbReference type="Proteomes" id="UP000754644"/>
    </source>
</evidence>
<comment type="similarity">
    <text evidence="1">Belongs to the UPF0162 family.</text>
</comment>
<dbReference type="InterPro" id="IPR032698">
    <property type="entry name" value="SirB1_N"/>
</dbReference>
<feature type="domain" description="Protein SirB1 N-terminal" evidence="2">
    <location>
        <begin position="42"/>
        <end position="191"/>
    </location>
</feature>
<dbReference type="SUPFAM" id="SSF48452">
    <property type="entry name" value="TPR-like"/>
    <property type="match status" value="1"/>
</dbReference>
<name>A0A972W0P0_9GAMM</name>
<dbReference type="EMBL" id="JABMOJ010000519">
    <property type="protein sequence ID" value="NQV66432.1"/>
    <property type="molecule type" value="Genomic_DNA"/>
</dbReference>
<proteinExistence type="inferred from homology"/>
<evidence type="ECO:0000259" key="2">
    <source>
        <dbReference type="Pfam" id="PF13369"/>
    </source>
</evidence>
<dbReference type="AlphaFoldDB" id="A0A972W0P0"/>
<sequence>MDKQTLRDQFAACVAQPDADIPLDRAALLIAAESEPDLDIKRYLNYLDTTAARFEADFGRGTNSGVSITSLNDFIYQTEGFSGNIKNYYEPRNSFLNHVINTHQGIPITLALIHLGLGRRLQLPVHGISFPGHFLVRYGDDQQVIIDPFSGRVLSETDCRTLLKQIAGPSAVLQPEYLEVATNKSILIRILDNLKQIFWHNQAWDESKACIERQLLLIPERQEFNVQLGAVYERQGKLGLAQHTYTMILEASVDPDIKVLASQRLIAMGTSKSIIH</sequence>
<protein>
    <recommendedName>
        <fullName evidence="2">Protein SirB1 N-terminal domain-containing protein</fullName>
    </recommendedName>
</protein>
<accession>A0A972W0P0</accession>
<reference evidence="3" key="1">
    <citation type="submission" date="2020-05" db="EMBL/GenBank/DDBJ databases">
        <title>Sulfur intermediates as new biogeochemical hubs in an aquatic model microbial ecosystem.</title>
        <authorList>
            <person name="Vigneron A."/>
        </authorList>
    </citation>
    <scope>NUCLEOTIDE SEQUENCE</scope>
    <source>
        <strain evidence="3">Bin.250</strain>
    </source>
</reference>
<evidence type="ECO:0000256" key="1">
    <source>
        <dbReference type="ARBA" id="ARBA00007100"/>
    </source>
</evidence>
<dbReference type="InterPro" id="IPR011990">
    <property type="entry name" value="TPR-like_helical_dom_sf"/>
</dbReference>
<dbReference type="PANTHER" id="PTHR31350">
    <property type="entry name" value="SI:DKEY-261L7.2"/>
    <property type="match status" value="1"/>
</dbReference>
<organism evidence="3 4">
    <name type="scientific">SAR86 cluster bacterium</name>
    <dbReference type="NCBI Taxonomy" id="2030880"/>
    <lineage>
        <taxon>Bacteria</taxon>
        <taxon>Pseudomonadati</taxon>
        <taxon>Pseudomonadota</taxon>
        <taxon>Gammaproteobacteria</taxon>
        <taxon>SAR86 cluster</taxon>
    </lineage>
</organism>
<dbReference type="Pfam" id="PF13369">
    <property type="entry name" value="Transglut_core2"/>
    <property type="match status" value="1"/>
</dbReference>